<organism evidence="1 2">
    <name type="scientific">Plakobranchus ocellatus</name>
    <dbReference type="NCBI Taxonomy" id="259542"/>
    <lineage>
        <taxon>Eukaryota</taxon>
        <taxon>Metazoa</taxon>
        <taxon>Spiralia</taxon>
        <taxon>Lophotrochozoa</taxon>
        <taxon>Mollusca</taxon>
        <taxon>Gastropoda</taxon>
        <taxon>Heterobranchia</taxon>
        <taxon>Euthyneura</taxon>
        <taxon>Panpulmonata</taxon>
        <taxon>Sacoglossa</taxon>
        <taxon>Placobranchoidea</taxon>
        <taxon>Plakobranchidae</taxon>
        <taxon>Plakobranchus</taxon>
    </lineage>
</organism>
<dbReference type="Proteomes" id="UP000735302">
    <property type="component" value="Unassembled WGS sequence"/>
</dbReference>
<accession>A0AAV3ZX96</accession>
<keyword evidence="2" id="KW-1185">Reference proteome</keyword>
<sequence length="95" mass="10900">MANSYSRMPRTIRTLLLVPRGKQWQTHTAVCQEQSGPYSWFPEESNGKLIQPYAKNNQDPTPGSPRKAMANSYSCMPRTIRTLLLVPRCLDFTLR</sequence>
<dbReference type="EMBL" id="BLXT01003117">
    <property type="protein sequence ID" value="GFO00490.1"/>
    <property type="molecule type" value="Genomic_DNA"/>
</dbReference>
<evidence type="ECO:0000313" key="2">
    <source>
        <dbReference type="Proteomes" id="UP000735302"/>
    </source>
</evidence>
<gene>
    <name evidence="1" type="ORF">PoB_002699500</name>
</gene>
<reference evidence="1 2" key="1">
    <citation type="journal article" date="2021" name="Elife">
        <title>Chloroplast acquisition without the gene transfer in kleptoplastic sea slugs, Plakobranchus ocellatus.</title>
        <authorList>
            <person name="Maeda T."/>
            <person name="Takahashi S."/>
            <person name="Yoshida T."/>
            <person name="Shimamura S."/>
            <person name="Takaki Y."/>
            <person name="Nagai Y."/>
            <person name="Toyoda A."/>
            <person name="Suzuki Y."/>
            <person name="Arimoto A."/>
            <person name="Ishii H."/>
            <person name="Satoh N."/>
            <person name="Nishiyama T."/>
            <person name="Hasebe M."/>
            <person name="Maruyama T."/>
            <person name="Minagawa J."/>
            <person name="Obokata J."/>
            <person name="Shigenobu S."/>
        </authorList>
    </citation>
    <scope>NUCLEOTIDE SEQUENCE [LARGE SCALE GENOMIC DNA]</scope>
</reference>
<dbReference type="AlphaFoldDB" id="A0AAV3ZX96"/>
<name>A0AAV3ZX96_9GAST</name>
<comment type="caution">
    <text evidence="1">The sequence shown here is derived from an EMBL/GenBank/DDBJ whole genome shotgun (WGS) entry which is preliminary data.</text>
</comment>
<evidence type="ECO:0000313" key="1">
    <source>
        <dbReference type="EMBL" id="GFO00490.1"/>
    </source>
</evidence>
<proteinExistence type="predicted"/>
<protein>
    <submittedName>
        <fullName evidence="1">Uncharacterized protein</fullName>
    </submittedName>
</protein>